<keyword evidence="5" id="KW-1185">Reference proteome</keyword>
<evidence type="ECO:0000256" key="2">
    <source>
        <dbReference type="SAM" id="Coils"/>
    </source>
</evidence>
<evidence type="ECO:0000256" key="1">
    <source>
        <dbReference type="ARBA" id="ARBA00023125"/>
    </source>
</evidence>
<evidence type="ECO:0000313" key="5">
    <source>
        <dbReference type="Proteomes" id="UP001343257"/>
    </source>
</evidence>
<dbReference type="SMART" id="SM00422">
    <property type="entry name" value="HTH_MERR"/>
    <property type="match status" value="1"/>
</dbReference>
<dbReference type="InterPro" id="IPR000551">
    <property type="entry name" value="MerR-type_HTH_dom"/>
</dbReference>
<dbReference type="SUPFAM" id="SSF46955">
    <property type="entry name" value="Putative DNA-binding domain"/>
    <property type="match status" value="1"/>
</dbReference>
<dbReference type="PANTHER" id="PTHR30204">
    <property type="entry name" value="REDOX-CYCLING DRUG-SENSING TRANSCRIPTIONAL ACTIVATOR SOXR"/>
    <property type="match status" value="1"/>
</dbReference>
<proteinExistence type="predicted"/>
<dbReference type="InterPro" id="IPR047057">
    <property type="entry name" value="MerR_fam"/>
</dbReference>
<keyword evidence="1" id="KW-0238">DNA-binding</keyword>
<sequence length="132" mass="15271">MGDKVRIGEFVRRTRTTKDTVRHYEDLQLIRSLGPDGKREYSEAHVEDIQVIQELKSYGLPLKDIQAIFEWKRSSGCGSEALLLGVEEALEERLASIREEEASLRERRLRLEEASRELKSLRMLRQSPIDGC</sequence>
<reference evidence="4 5" key="1">
    <citation type="submission" date="2023-03" db="EMBL/GenBank/DDBJ databases">
        <title>Bacillus Genome Sequencing.</title>
        <authorList>
            <person name="Dunlap C."/>
        </authorList>
    </citation>
    <scope>NUCLEOTIDE SEQUENCE [LARGE SCALE GENOMIC DNA]</scope>
    <source>
        <strain evidence="4 5">NRS-52</strain>
    </source>
</reference>
<organism evidence="4 5">
    <name type="scientific">Paenibacillus chibensis</name>
    <dbReference type="NCBI Taxonomy" id="59846"/>
    <lineage>
        <taxon>Bacteria</taxon>
        <taxon>Bacillati</taxon>
        <taxon>Bacillota</taxon>
        <taxon>Bacilli</taxon>
        <taxon>Bacillales</taxon>
        <taxon>Paenibacillaceae</taxon>
        <taxon>Paenibacillus</taxon>
    </lineage>
</organism>
<protein>
    <submittedName>
        <fullName evidence="4">MerR family transcriptional regulator</fullName>
    </submittedName>
</protein>
<dbReference type="Gene3D" id="1.10.1660.10">
    <property type="match status" value="1"/>
</dbReference>
<feature type="domain" description="HTH merR-type" evidence="3">
    <location>
        <begin position="4"/>
        <end position="71"/>
    </location>
</feature>
<accession>A0ABU6PV41</accession>
<dbReference type="EMBL" id="JARTLD010000037">
    <property type="protein sequence ID" value="MED5018756.1"/>
    <property type="molecule type" value="Genomic_DNA"/>
</dbReference>
<dbReference type="Pfam" id="PF13411">
    <property type="entry name" value="MerR_1"/>
    <property type="match status" value="1"/>
</dbReference>
<dbReference type="PROSITE" id="PS50937">
    <property type="entry name" value="HTH_MERR_2"/>
    <property type="match status" value="1"/>
</dbReference>
<dbReference type="Proteomes" id="UP001343257">
    <property type="component" value="Unassembled WGS sequence"/>
</dbReference>
<dbReference type="PANTHER" id="PTHR30204:SF97">
    <property type="entry name" value="MERR FAMILY REGULATORY PROTEIN"/>
    <property type="match status" value="1"/>
</dbReference>
<dbReference type="RefSeq" id="WP_328279282.1">
    <property type="nucleotide sequence ID" value="NZ_JARTLD010000037.1"/>
</dbReference>
<dbReference type="CDD" id="cd00592">
    <property type="entry name" value="HTH_MerR-like"/>
    <property type="match status" value="1"/>
</dbReference>
<feature type="coiled-coil region" evidence="2">
    <location>
        <begin position="87"/>
        <end position="124"/>
    </location>
</feature>
<dbReference type="InterPro" id="IPR009061">
    <property type="entry name" value="DNA-bd_dom_put_sf"/>
</dbReference>
<evidence type="ECO:0000259" key="3">
    <source>
        <dbReference type="PROSITE" id="PS50937"/>
    </source>
</evidence>
<evidence type="ECO:0000313" key="4">
    <source>
        <dbReference type="EMBL" id="MED5018756.1"/>
    </source>
</evidence>
<name>A0ABU6PV41_9BACL</name>
<keyword evidence="2" id="KW-0175">Coiled coil</keyword>
<gene>
    <name evidence="4" type="ORF">P9847_15715</name>
</gene>
<comment type="caution">
    <text evidence="4">The sequence shown here is derived from an EMBL/GenBank/DDBJ whole genome shotgun (WGS) entry which is preliminary data.</text>
</comment>